<evidence type="ECO:0000256" key="5">
    <source>
        <dbReference type="SAM" id="Phobius"/>
    </source>
</evidence>
<dbReference type="InterPro" id="IPR036259">
    <property type="entry name" value="MFS_trans_sf"/>
</dbReference>
<feature type="transmembrane region" description="Helical" evidence="5">
    <location>
        <begin position="114"/>
        <end position="134"/>
    </location>
</feature>
<dbReference type="AlphaFoldDB" id="A0A401IYV1"/>
<feature type="transmembrane region" description="Helical" evidence="5">
    <location>
        <begin position="21"/>
        <end position="45"/>
    </location>
</feature>
<dbReference type="Proteomes" id="UP000290975">
    <property type="component" value="Unassembled WGS sequence"/>
</dbReference>
<proteinExistence type="predicted"/>
<dbReference type="PANTHER" id="PTHR23508:SF10">
    <property type="entry name" value="CARBOXYLIC ACID TRANSPORTER PROTEIN HOMOLOG"/>
    <property type="match status" value="1"/>
</dbReference>
<organism evidence="7 8">
    <name type="scientific">Sphingobium xenophagum</name>
    <dbReference type="NCBI Taxonomy" id="121428"/>
    <lineage>
        <taxon>Bacteria</taxon>
        <taxon>Pseudomonadati</taxon>
        <taxon>Pseudomonadota</taxon>
        <taxon>Alphaproteobacteria</taxon>
        <taxon>Sphingomonadales</taxon>
        <taxon>Sphingomonadaceae</taxon>
        <taxon>Sphingobium</taxon>
    </lineage>
</organism>
<evidence type="ECO:0000313" key="8">
    <source>
        <dbReference type="Proteomes" id="UP000290975"/>
    </source>
</evidence>
<feature type="transmembrane region" description="Helical" evidence="5">
    <location>
        <begin position="173"/>
        <end position="197"/>
    </location>
</feature>
<keyword evidence="4 5" id="KW-0472">Membrane</keyword>
<dbReference type="InterPro" id="IPR005829">
    <property type="entry name" value="Sugar_transporter_CS"/>
</dbReference>
<feature type="transmembrane region" description="Helical" evidence="5">
    <location>
        <begin position="344"/>
        <end position="367"/>
    </location>
</feature>
<dbReference type="EMBL" id="BBQY01000001">
    <property type="protein sequence ID" value="GBH29581.1"/>
    <property type="molecule type" value="Genomic_DNA"/>
</dbReference>
<dbReference type="PROSITE" id="PS50850">
    <property type="entry name" value="MFS"/>
    <property type="match status" value="1"/>
</dbReference>
<feature type="transmembrane region" description="Helical" evidence="5">
    <location>
        <begin position="57"/>
        <end position="77"/>
    </location>
</feature>
<keyword evidence="8" id="KW-1185">Reference proteome</keyword>
<feature type="transmembrane region" description="Helical" evidence="5">
    <location>
        <begin position="320"/>
        <end position="338"/>
    </location>
</feature>
<dbReference type="Pfam" id="PF07690">
    <property type="entry name" value="MFS_1"/>
    <property type="match status" value="1"/>
</dbReference>
<dbReference type="GO" id="GO:0005886">
    <property type="term" value="C:plasma membrane"/>
    <property type="evidence" value="ECO:0007669"/>
    <property type="project" value="TreeGrafter"/>
</dbReference>
<evidence type="ECO:0000259" key="6">
    <source>
        <dbReference type="PROSITE" id="PS50850"/>
    </source>
</evidence>
<evidence type="ECO:0000256" key="3">
    <source>
        <dbReference type="ARBA" id="ARBA00022989"/>
    </source>
</evidence>
<feature type="transmembrane region" description="Helical" evidence="5">
    <location>
        <begin position="289"/>
        <end position="313"/>
    </location>
</feature>
<keyword evidence="3 5" id="KW-1133">Transmembrane helix</keyword>
<gene>
    <name evidence="7" type="ORF">MBESOW_P0835</name>
</gene>
<comment type="caution">
    <text evidence="7">The sequence shown here is derived from an EMBL/GenBank/DDBJ whole genome shotgun (WGS) entry which is preliminary data.</text>
</comment>
<dbReference type="RefSeq" id="WP_130752032.1">
    <property type="nucleotide sequence ID" value="NZ_BBQY01000001.1"/>
</dbReference>
<accession>A0A401IYV1</accession>
<comment type="subcellular location">
    <subcellularLocation>
        <location evidence="1">Membrane</location>
        <topology evidence="1">Multi-pass membrane protein</topology>
    </subcellularLocation>
</comment>
<feature type="domain" description="Major facilitator superfamily (MFS) profile" evidence="6">
    <location>
        <begin position="23"/>
        <end position="434"/>
    </location>
</feature>
<feature type="transmembrane region" description="Helical" evidence="5">
    <location>
        <begin position="379"/>
        <end position="402"/>
    </location>
</feature>
<dbReference type="Gene3D" id="1.20.1250.20">
    <property type="entry name" value="MFS general substrate transporter like domains"/>
    <property type="match status" value="1"/>
</dbReference>
<evidence type="ECO:0000313" key="7">
    <source>
        <dbReference type="EMBL" id="GBH29581.1"/>
    </source>
</evidence>
<dbReference type="InterPro" id="IPR011701">
    <property type="entry name" value="MFS"/>
</dbReference>
<evidence type="ECO:0000256" key="2">
    <source>
        <dbReference type="ARBA" id="ARBA00022692"/>
    </source>
</evidence>
<name>A0A401IYV1_SPHXE</name>
<dbReference type="SUPFAM" id="SSF103473">
    <property type="entry name" value="MFS general substrate transporter"/>
    <property type="match status" value="1"/>
</dbReference>
<protein>
    <recommendedName>
        <fullName evidence="6">Major facilitator superfamily (MFS) profile domain-containing protein</fullName>
    </recommendedName>
</protein>
<sequence>MSATGTFPDAVETGGWQPLQVVAVGLCFLLNMLDGADLLVMSFVAPVLSHEWAIAPANLGVIFSASLAGMAGGCLLIAPLADRFGRRPLIIGALAVVAVAMVLSSRVHSVEAMVLVRFVVGLGVGTIGVTMTAMASEFAPSRYQDFAVGFVQAGWPFGSIITAFLTVTLLPEYGWRTVLLAIGILSLGLLLVALVLMPESINFLLRSQPANALERANKLGARLGRKHIVALPTKPEAATRIGLLHLFDDGRLRSGLILWAAVALGYFVLYFAINWIPELTTRAGLPVDQAIYAGATYNLGAFLGTSVMGWLAVRFALPRVIALFFFGSAAAMLVFGNVPMPLALTLFSALVVGVTVQGGFNGFWALSARFYPTDIRSTGIGWSMGVGRIGAVLGPLFGGYLVEADLRVGTIFAIYAVPAVIAGLLVLFVIVPEQRA</sequence>
<reference evidence="7 8" key="1">
    <citation type="submission" date="2014-12" db="EMBL/GenBank/DDBJ databases">
        <title>Whole genome sequencing of Sphingobium xenophagum OW59.</title>
        <authorList>
            <person name="Ohta Y."/>
            <person name="Nishi S."/>
            <person name="Hatada Y."/>
        </authorList>
    </citation>
    <scope>NUCLEOTIDE SEQUENCE [LARGE SCALE GENOMIC DNA]</scope>
    <source>
        <strain evidence="7 8">OW59</strain>
    </source>
</reference>
<dbReference type="PANTHER" id="PTHR23508">
    <property type="entry name" value="CARBOXYLIC ACID TRANSPORTER PROTEIN HOMOLOG"/>
    <property type="match status" value="1"/>
</dbReference>
<dbReference type="InterPro" id="IPR020846">
    <property type="entry name" value="MFS_dom"/>
</dbReference>
<feature type="transmembrane region" description="Helical" evidence="5">
    <location>
        <begin position="89"/>
        <end position="108"/>
    </location>
</feature>
<keyword evidence="2 5" id="KW-0812">Transmembrane</keyword>
<feature type="transmembrane region" description="Helical" evidence="5">
    <location>
        <begin position="146"/>
        <end position="167"/>
    </location>
</feature>
<dbReference type="PROSITE" id="PS00216">
    <property type="entry name" value="SUGAR_TRANSPORT_1"/>
    <property type="match status" value="1"/>
</dbReference>
<feature type="transmembrane region" description="Helical" evidence="5">
    <location>
        <begin position="408"/>
        <end position="431"/>
    </location>
</feature>
<feature type="transmembrane region" description="Helical" evidence="5">
    <location>
        <begin position="256"/>
        <end position="277"/>
    </location>
</feature>
<evidence type="ECO:0000256" key="4">
    <source>
        <dbReference type="ARBA" id="ARBA00023136"/>
    </source>
</evidence>
<evidence type="ECO:0000256" key="1">
    <source>
        <dbReference type="ARBA" id="ARBA00004141"/>
    </source>
</evidence>
<dbReference type="GO" id="GO:0046943">
    <property type="term" value="F:carboxylic acid transmembrane transporter activity"/>
    <property type="evidence" value="ECO:0007669"/>
    <property type="project" value="TreeGrafter"/>
</dbReference>